<dbReference type="PANTHER" id="PTHR22916:SF51">
    <property type="entry name" value="GLYCOSYLTRANSFERASE EPSH-RELATED"/>
    <property type="match status" value="1"/>
</dbReference>
<feature type="domain" description="Glycosyltransferase 2-like" evidence="3">
    <location>
        <begin position="7"/>
        <end position="136"/>
    </location>
</feature>
<dbReference type="Proteomes" id="UP000503287">
    <property type="component" value="Chromosome"/>
</dbReference>
<dbReference type="Pfam" id="PF00535">
    <property type="entry name" value="Glycos_transf_2"/>
    <property type="match status" value="1"/>
</dbReference>
<dbReference type="Gene3D" id="3.90.550.10">
    <property type="entry name" value="Spore Coat Polysaccharide Biosynthesis Protein SpsA, Chain A"/>
    <property type="match status" value="1"/>
</dbReference>
<protein>
    <submittedName>
        <fullName evidence="4">Glycosyltransferase</fullName>
    </submittedName>
</protein>
<evidence type="ECO:0000256" key="2">
    <source>
        <dbReference type="ARBA" id="ARBA00022679"/>
    </source>
</evidence>
<dbReference type="PANTHER" id="PTHR22916">
    <property type="entry name" value="GLYCOSYLTRANSFERASE"/>
    <property type="match status" value="1"/>
</dbReference>
<name>A0A6G6SF39_PROVU</name>
<gene>
    <name evidence="4" type="ORF">GTH24_00460</name>
</gene>
<accession>A0A6G6SF39</accession>
<sequence>MKTPQISVIVPMFNEASRITRLLDSVITQTFTDIEVIIINDGSTDNSAEIATSYCQKDARVKLYHQTNQGLSSARNTGLKYAKGEWIVFFDSDDFIKPELLAHWYQLAVTQHVDVLIGNGERFNPNDLKKHQRPIHQRQPYQKVIKGSEWIIYAVAQHQWPHFVWLQLIRHDLIKKYQLQFTEGLYHEDIMWTTQLALVAERIGFDNHPLYYYCANPDSITRKPDPQKEAKRTQSYLQIILQLLKEADKQSDQLLAKALRQQAVRELGSFFILFRKCCDAKNQKIIAKQFSSYSLFSSLNKGVTDWHQRWFIFRVNCILFIASLK</sequence>
<evidence type="ECO:0000313" key="5">
    <source>
        <dbReference type="Proteomes" id="UP000503287"/>
    </source>
</evidence>
<evidence type="ECO:0000259" key="3">
    <source>
        <dbReference type="Pfam" id="PF00535"/>
    </source>
</evidence>
<dbReference type="EMBL" id="CP047344">
    <property type="protein sequence ID" value="QIF92461.1"/>
    <property type="molecule type" value="Genomic_DNA"/>
</dbReference>
<organism evidence="4 5">
    <name type="scientific">Proteus vulgaris</name>
    <dbReference type="NCBI Taxonomy" id="585"/>
    <lineage>
        <taxon>Bacteria</taxon>
        <taxon>Pseudomonadati</taxon>
        <taxon>Pseudomonadota</taxon>
        <taxon>Gammaproteobacteria</taxon>
        <taxon>Enterobacterales</taxon>
        <taxon>Morganellaceae</taxon>
        <taxon>Proteus</taxon>
    </lineage>
</organism>
<dbReference type="CDD" id="cd00761">
    <property type="entry name" value="Glyco_tranf_GTA_type"/>
    <property type="match status" value="1"/>
</dbReference>
<dbReference type="AlphaFoldDB" id="A0A6G6SF39"/>
<proteinExistence type="predicted"/>
<keyword evidence="1" id="KW-0328">Glycosyltransferase</keyword>
<reference evidence="4 5" key="1">
    <citation type="submission" date="2020-01" db="EMBL/GenBank/DDBJ databases">
        <title>The genomic epidemiology of tigecycline resistance gene tet(X) variants in a swine farm in China.</title>
        <authorList>
            <person name="Peng K."/>
            <person name="Li R."/>
        </authorList>
    </citation>
    <scope>NUCLEOTIDE SEQUENCE [LARGE SCALE GENOMIC DNA]</scope>
    <source>
        <strain evidence="4 5">ZN3</strain>
    </source>
</reference>
<evidence type="ECO:0000313" key="4">
    <source>
        <dbReference type="EMBL" id="QIF92461.1"/>
    </source>
</evidence>
<dbReference type="SUPFAM" id="SSF53448">
    <property type="entry name" value="Nucleotide-diphospho-sugar transferases"/>
    <property type="match status" value="1"/>
</dbReference>
<keyword evidence="5" id="KW-1185">Reference proteome</keyword>
<dbReference type="InterPro" id="IPR029044">
    <property type="entry name" value="Nucleotide-diphossugar_trans"/>
</dbReference>
<keyword evidence="2 4" id="KW-0808">Transferase</keyword>
<dbReference type="RefSeq" id="WP_164525833.1">
    <property type="nucleotide sequence ID" value="NZ_CP047344.1"/>
</dbReference>
<dbReference type="GO" id="GO:0016758">
    <property type="term" value="F:hexosyltransferase activity"/>
    <property type="evidence" value="ECO:0007669"/>
    <property type="project" value="UniProtKB-ARBA"/>
</dbReference>
<evidence type="ECO:0000256" key="1">
    <source>
        <dbReference type="ARBA" id="ARBA00022676"/>
    </source>
</evidence>
<dbReference type="InterPro" id="IPR001173">
    <property type="entry name" value="Glyco_trans_2-like"/>
</dbReference>